<keyword evidence="5" id="KW-1185">Reference proteome</keyword>
<dbReference type="InterPro" id="IPR003346">
    <property type="entry name" value="Transposase_20"/>
</dbReference>
<protein>
    <submittedName>
        <fullName evidence="4">Transposase IS116/IS110/IS902 family protein</fullName>
    </submittedName>
</protein>
<dbReference type="EMBL" id="CP013118">
    <property type="protein sequence ID" value="ALO13916.1"/>
    <property type="molecule type" value="Genomic_DNA"/>
</dbReference>
<dbReference type="Proteomes" id="UP000064893">
    <property type="component" value="Chromosome"/>
</dbReference>
<dbReference type="NCBIfam" id="NF033542">
    <property type="entry name" value="transpos_IS110"/>
    <property type="match status" value="1"/>
</dbReference>
<proteinExistence type="predicted"/>
<dbReference type="Pfam" id="PF01548">
    <property type="entry name" value="DEDD_Tnp_IS110"/>
    <property type="match status" value="1"/>
</dbReference>
<dbReference type="KEGG" id="blq:L21SP5_00236"/>
<evidence type="ECO:0000313" key="4">
    <source>
        <dbReference type="EMBL" id="ALO14075.1"/>
    </source>
</evidence>
<feature type="domain" description="Transposase IS110-like N-terminal" evidence="1">
    <location>
        <begin position="17"/>
        <end position="158"/>
    </location>
</feature>
<evidence type="ECO:0000313" key="3">
    <source>
        <dbReference type="EMBL" id="ALO13916.1"/>
    </source>
</evidence>
<evidence type="ECO:0000259" key="1">
    <source>
        <dbReference type="Pfam" id="PF01548"/>
    </source>
</evidence>
<dbReference type="KEGG" id="blq:L21SP5_00396"/>
<dbReference type="EMBL" id="CP013118">
    <property type="protein sequence ID" value="ALO14075.1"/>
    <property type="molecule type" value="Genomic_DNA"/>
</dbReference>
<reference evidence="4 5" key="1">
    <citation type="submission" date="2015-11" db="EMBL/GenBank/DDBJ databases">
        <title>Description and complete genome sequence of a novel strain predominating in hypersaline microbial mats and representing a new family of the Bacteriodetes phylum.</title>
        <authorList>
            <person name="Spring S."/>
            <person name="Bunk B."/>
            <person name="Sproer C."/>
            <person name="Klenk H.-P."/>
        </authorList>
    </citation>
    <scope>NUCLEOTIDE SEQUENCE [LARGE SCALE GENOMIC DNA]</scope>
    <source>
        <strain evidence="4 5">L21-Spi-D4</strain>
    </source>
</reference>
<dbReference type="InterPro" id="IPR002525">
    <property type="entry name" value="Transp_IS110-like_N"/>
</dbReference>
<evidence type="ECO:0000313" key="5">
    <source>
        <dbReference type="Proteomes" id="UP000064893"/>
    </source>
</evidence>
<evidence type="ECO:0000259" key="2">
    <source>
        <dbReference type="Pfam" id="PF02371"/>
    </source>
</evidence>
<dbReference type="AlphaFoldDB" id="A0A0S2HVL4"/>
<dbReference type="Pfam" id="PF02371">
    <property type="entry name" value="Transposase_20"/>
    <property type="match status" value="1"/>
</dbReference>
<dbReference type="GO" id="GO:0003677">
    <property type="term" value="F:DNA binding"/>
    <property type="evidence" value="ECO:0007669"/>
    <property type="project" value="InterPro"/>
</dbReference>
<dbReference type="GO" id="GO:0004803">
    <property type="term" value="F:transposase activity"/>
    <property type="evidence" value="ECO:0007669"/>
    <property type="project" value="InterPro"/>
</dbReference>
<dbReference type="PATRIC" id="fig|1307839.3.peg.263"/>
<dbReference type="InterPro" id="IPR047650">
    <property type="entry name" value="Transpos_IS110"/>
</dbReference>
<dbReference type="OrthoDB" id="9815354at2"/>
<dbReference type="PANTHER" id="PTHR33055:SF13">
    <property type="entry name" value="TRANSPOSASE"/>
    <property type="match status" value="1"/>
</dbReference>
<name>A0A0S2HVL4_9BACT</name>
<dbReference type="RefSeq" id="WP_057951519.1">
    <property type="nucleotide sequence ID" value="NZ_CP013118.1"/>
</dbReference>
<dbReference type="PANTHER" id="PTHR33055">
    <property type="entry name" value="TRANSPOSASE FOR INSERTION SEQUENCE ELEMENT IS1111A"/>
    <property type="match status" value="1"/>
</dbReference>
<accession>A0A0S2HVL4</accession>
<gene>
    <name evidence="3" type="ORF">L21SP5_00236</name>
    <name evidence="4" type="ORF">L21SP5_00396</name>
</gene>
<organism evidence="4 5">
    <name type="scientific">Salinivirga cyanobacteriivorans</name>
    <dbReference type="NCBI Taxonomy" id="1307839"/>
    <lineage>
        <taxon>Bacteria</taxon>
        <taxon>Pseudomonadati</taxon>
        <taxon>Bacteroidota</taxon>
        <taxon>Bacteroidia</taxon>
        <taxon>Bacteroidales</taxon>
        <taxon>Salinivirgaceae</taxon>
        <taxon>Salinivirga</taxon>
    </lineage>
</organism>
<dbReference type="STRING" id="1307839.L21SP5_00236"/>
<dbReference type="GO" id="GO:0006313">
    <property type="term" value="P:DNA transposition"/>
    <property type="evidence" value="ECO:0007669"/>
    <property type="project" value="InterPro"/>
</dbReference>
<feature type="domain" description="Transposase IS116/IS110/IS902 C-terminal" evidence="2">
    <location>
        <begin position="294"/>
        <end position="375"/>
    </location>
</feature>
<sequence length="459" mass="52508">MARKKKIKMEIINYNAAGIDVGSKSHFVAVGQSLEDVKEFGVYAEDLVKLCEWLLSYGITSVAMESTGDYWQNLYVELQKHGIEVVLCNGKFTKNAKGKKTDVKDSRWIQKLHSLGLLTSSFLPDENTEILRTYCRQRTNWLELAASASRKMQKYLKFLNFRLDVVVNDVCGLTGLKIIEDICNGNLDPYSLAEHRHYNCRKPKEEIAKALHGNNRVDYLFGLKQEYDSYKFFQRKIKECDKEIEKLIKNEIQKHPVKQKLKTTAKPHKRINKNAIDIKNFNQIAYQYFGGVDLMAIEGVSHATVMSIMSEIGIDGFKKFKTAKEFCSWLRLAPNNKISGGKILSNKIPKGSNRLKIALRHSANAIGNLKDTHMSDFFKRIAYRKGRQAAVSATARKLATVIWTMVVKQVPYDPPTAYLFLDQKRKLGLVKRIKKQMAKFDIKTEDINLGNSLSPNYNF</sequence>